<evidence type="ECO:0000256" key="4">
    <source>
        <dbReference type="ARBA" id="ARBA00023284"/>
    </source>
</evidence>
<name>A0ABW5L1Y7_9SPHI</name>
<comment type="subcellular location">
    <subcellularLocation>
        <location evidence="1">Cell envelope</location>
    </subcellularLocation>
</comment>
<dbReference type="PANTHER" id="PTHR42852">
    <property type="entry name" value="THIOL:DISULFIDE INTERCHANGE PROTEIN DSBE"/>
    <property type="match status" value="1"/>
</dbReference>
<dbReference type="CDD" id="cd02966">
    <property type="entry name" value="TlpA_like_family"/>
    <property type="match status" value="1"/>
</dbReference>
<dbReference type="PANTHER" id="PTHR42852:SF6">
    <property type="entry name" value="THIOL:DISULFIDE INTERCHANGE PROTEIN DSBE"/>
    <property type="match status" value="1"/>
</dbReference>
<sequence length="364" mass="41216">MGSIQAAAAQQKVHIKGQLRHQNAGDVVYLHYLKKDESMQDSMVLSANGKFEFRADISKETIARLFVSHQANPGLKKNSDKVFFYLEKGKTSFQPSDSLRTATIVSGPFNKDYSILKGDLRPLEQRREALFATLTDENRKSEQFIMHYKKENEEIALLIKGVYSSFIQQHPTSAVSFYALERVGGAFPDYQEMNSLYSSLSSPLKDTEEGLKWRAKLDLMKNTTIGAEAPNFTSHTVDGQQLQLHSLRGKYVLLDFWASWCSPCRQESPYLIQAFDKYSNKGFTILNVSLDSKNGKAAWIKAIEEDKVGRWNHVSDLNGFNSEVTKLYGIQAIPQNFLLDPTGKIVAKNLRGEELLQFLEKQLP</sequence>
<keyword evidence="7" id="KW-1185">Reference proteome</keyword>
<dbReference type="InterPro" id="IPR050553">
    <property type="entry name" value="Thioredoxin_ResA/DsbE_sf"/>
</dbReference>
<dbReference type="InterPro" id="IPR025380">
    <property type="entry name" value="DUF4369"/>
</dbReference>
<dbReference type="EMBL" id="JBHULD010000014">
    <property type="protein sequence ID" value="MFD2555247.1"/>
    <property type="molecule type" value="Genomic_DNA"/>
</dbReference>
<evidence type="ECO:0000259" key="5">
    <source>
        <dbReference type="PROSITE" id="PS51352"/>
    </source>
</evidence>
<evidence type="ECO:0000313" key="6">
    <source>
        <dbReference type="EMBL" id="MFD2555247.1"/>
    </source>
</evidence>
<dbReference type="RefSeq" id="WP_210353605.1">
    <property type="nucleotide sequence ID" value="NZ_JAEQMU010000001.1"/>
</dbReference>
<dbReference type="SUPFAM" id="SSF52833">
    <property type="entry name" value="Thioredoxin-like"/>
    <property type="match status" value="1"/>
</dbReference>
<dbReference type="PROSITE" id="PS51352">
    <property type="entry name" value="THIOREDOXIN_2"/>
    <property type="match status" value="1"/>
</dbReference>
<evidence type="ECO:0000256" key="1">
    <source>
        <dbReference type="ARBA" id="ARBA00004196"/>
    </source>
</evidence>
<keyword evidence="2" id="KW-0201">Cytochrome c-type biogenesis</keyword>
<dbReference type="Pfam" id="PF14289">
    <property type="entry name" value="DUF4369"/>
    <property type="match status" value="1"/>
</dbReference>
<proteinExistence type="predicted"/>
<gene>
    <name evidence="6" type="ORF">ACFSQW_12645</name>
</gene>
<evidence type="ECO:0000313" key="7">
    <source>
        <dbReference type="Proteomes" id="UP001597440"/>
    </source>
</evidence>
<evidence type="ECO:0000256" key="2">
    <source>
        <dbReference type="ARBA" id="ARBA00022748"/>
    </source>
</evidence>
<evidence type="ECO:0000256" key="3">
    <source>
        <dbReference type="ARBA" id="ARBA00023157"/>
    </source>
</evidence>
<organism evidence="6 7">
    <name type="scientific">Sphingobacterium tabacisoli</name>
    <dbReference type="NCBI Taxonomy" id="2044855"/>
    <lineage>
        <taxon>Bacteria</taxon>
        <taxon>Pseudomonadati</taxon>
        <taxon>Bacteroidota</taxon>
        <taxon>Sphingobacteriia</taxon>
        <taxon>Sphingobacteriales</taxon>
        <taxon>Sphingobacteriaceae</taxon>
        <taxon>Sphingobacterium</taxon>
    </lineage>
</organism>
<dbReference type="Proteomes" id="UP001597440">
    <property type="component" value="Unassembled WGS sequence"/>
</dbReference>
<dbReference type="Gene3D" id="3.40.30.10">
    <property type="entry name" value="Glutaredoxin"/>
    <property type="match status" value="1"/>
</dbReference>
<reference evidence="7" key="1">
    <citation type="journal article" date="2019" name="Int. J. Syst. Evol. Microbiol.">
        <title>The Global Catalogue of Microorganisms (GCM) 10K type strain sequencing project: providing services to taxonomists for standard genome sequencing and annotation.</title>
        <authorList>
            <consortium name="The Broad Institute Genomics Platform"/>
            <consortium name="The Broad Institute Genome Sequencing Center for Infectious Disease"/>
            <person name="Wu L."/>
            <person name="Ma J."/>
        </authorList>
    </citation>
    <scope>NUCLEOTIDE SEQUENCE [LARGE SCALE GENOMIC DNA]</scope>
    <source>
        <strain evidence="7">KCTC 52298</strain>
    </source>
</reference>
<dbReference type="Pfam" id="PF00578">
    <property type="entry name" value="AhpC-TSA"/>
    <property type="match status" value="1"/>
</dbReference>
<accession>A0ABW5L1Y7</accession>
<dbReference type="InterPro" id="IPR000866">
    <property type="entry name" value="AhpC/TSA"/>
</dbReference>
<protein>
    <submittedName>
        <fullName evidence="6">Redoxin domain-containing protein</fullName>
    </submittedName>
</protein>
<comment type="caution">
    <text evidence="6">The sequence shown here is derived from an EMBL/GenBank/DDBJ whole genome shotgun (WGS) entry which is preliminary data.</text>
</comment>
<keyword evidence="4" id="KW-0676">Redox-active center</keyword>
<keyword evidence="3" id="KW-1015">Disulfide bond</keyword>
<dbReference type="InterPro" id="IPR013766">
    <property type="entry name" value="Thioredoxin_domain"/>
</dbReference>
<feature type="domain" description="Thioredoxin" evidence="5">
    <location>
        <begin position="223"/>
        <end position="364"/>
    </location>
</feature>
<dbReference type="InterPro" id="IPR036249">
    <property type="entry name" value="Thioredoxin-like_sf"/>
</dbReference>